<dbReference type="Gene3D" id="1.20.1250.20">
    <property type="entry name" value="MFS general substrate transporter like domains"/>
    <property type="match status" value="1"/>
</dbReference>
<dbReference type="EMBL" id="JAKGBZ010000025">
    <property type="protein sequence ID" value="MCF3947533.1"/>
    <property type="molecule type" value="Genomic_DNA"/>
</dbReference>
<feature type="transmembrane region" description="Helical" evidence="7">
    <location>
        <begin position="349"/>
        <end position="382"/>
    </location>
</feature>
<dbReference type="PROSITE" id="PS00217">
    <property type="entry name" value="SUGAR_TRANSPORT_2"/>
    <property type="match status" value="1"/>
</dbReference>
<dbReference type="InterPro" id="IPR020846">
    <property type="entry name" value="MFS_dom"/>
</dbReference>
<dbReference type="RefSeq" id="WP_235704782.1">
    <property type="nucleotide sequence ID" value="NZ_JAKGBZ010000025.1"/>
</dbReference>
<gene>
    <name evidence="9" type="ORF">L2A60_12680</name>
</gene>
<feature type="transmembrane region" description="Helical" evidence="7">
    <location>
        <begin position="43"/>
        <end position="72"/>
    </location>
</feature>
<evidence type="ECO:0000259" key="8">
    <source>
        <dbReference type="PROSITE" id="PS50850"/>
    </source>
</evidence>
<reference evidence="9 10" key="1">
    <citation type="submission" date="2022-01" db="EMBL/GenBank/DDBJ databases">
        <authorList>
            <person name="Won M."/>
            <person name="Kim S.-J."/>
            <person name="Kwon S.-W."/>
        </authorList>
    </citation>
    <scope>NUCLEOTIDE SEQUENCE [LARGE SCALE GENOMIC DNA]</scope>
    <source>
        <strain evidence="9 10">KCTC 23505</strain>
    </source>
</reference>
<evidence type="ECO:0000256" key="4">
    <source>
        <dbReference type="ARBA" id="ARBA00022692"/>
    </source>
</evidence>
<feature type="transmembrane region" description="Helical" evidence="7">
    <location>
        <begin position="113"/>
        <end position="131"/>
    </location>
</feature>
<evidence type="ECO:0000256" key="5">
    <source>
        <dbReference type="ARBA" id="ARBA00022989"/>
    </source>
</evidence>
<dbReference type="InterPro" id="IPR036259">
    <property type="entry name" value="MFS_trans_sf"/>
</dbReference>
<keyword evidence="6 7" id="KW-0472">Membrane</keyword>
<comment type="caution">
    <text evidence="9">The sequence shown here is derived from an EMBL/GenBank/DDBJ whole genome shotgun (WGS) entry which is preliminary data.</text>
</comment>
<name>A0ABS9DXX2_9PROT</name>
<evidence type="ECO:0000256" key="7">
    <source>
        <dbReference type="SAM" id="Phobius"/>
    </source>
</evidence>
<dbReference type="InterPro" id="IPR011701">
    <property type="entry name" value="MFS"/>
</dbReference>
<feature type="transmembrane region" description="Helical" evidence="7">
    <location>
        <begin position="199"/>
        <end position="218"/>
    </location>
</feature>
<feature type="transmembrane region" description="Helical" evidence="7">
    <location>
        <begin position="279"/>
        <end position="299"/>
    </location>
</feature>
<accession>A0ABS9DXX2</accession>
<feature type="transmembrane region" description="Helical" evidence="7">
    <location>
        <begin position="319"/>
        <end position="342"/>
    </location>
</feature>
<evidence type="ECO:0000256" key="3">
    <source>
        <dbReference type="ARBA" id="ARBA00022448"/>
    </source>
</evidence>
<dbReference type="SUPFAM" id="SSF103473">
    <property type="entry name" value="MFS general substrate transporter"/>
    <property type="match status" value="1"/>
</dbReference>
<sequence length="463" mass="50660">MVQSADKVERFRIVVPQSQADLDLLRKSAELSARLERLPNSRFNIMILAVGMIAFLVEGMDTSVVAAIIGPLKMALKLTPTETGTLSVAAVLTTVFGALIVGPLADLTGRKKMLIAGVLIAEVCTILTYFANSFTTFVLFRLLTGLGLGFIFPITLTYLAEFVGSKNRAYYTGICNSILGLGYFLTLLIGYVIVPFYGYHALFLVPGILLLFVPYLILVAPESPRWLVAHGHTAEADKVISNIEAKVARWTKKPLPAMREVRIAFDEIGKPGRIFSKEYLRTTIALWIMFSVTFMMFYTRLLYMPMILNLHRINLKHSLLYAAIMNAAAIPGNLLAGALMHYIGRRWAVAVYGIFTGIFVLAFSFAAAPWLLILLGSGIFWFDTFSAQKMLINESYPTGARGTGASAAEFVARFLGGVVWAGSVPILLSILGVHSLFILMGVAILFLVPVAGLSVKETRAAIL</sequence>
<dbReference type="InterPro" id="IPR005829">
    <property type="entry name" value="Sugar_transporter_CS"/>
</dbReference>
<evidence type="ECO:0000256" key="2">
    <source>
        <dbReference type="ARBA" id="ARBA00010992"/>
    </source>
</evidence>
<comment type="subcellular location">
    <subcellularLocation>
        <location evidence="1">Membrane</location>
        <topology evidence="1">Multi-pass membrane protein</topology>
    </subcellularLocation>
</comment>
<feature type="transmembrane region" description="Helical" evidence="7">
    <location>
        <begin position="84"/>
        <end position="101"/>
    </location>
</feature>
<dbReference type="Pfam" id="PF07690">
    <property type="entry name" value="MFS_1"/>
    <property type="match status" value="1"/>
</dbReference>
<dbReference type="Proteomes" id="UP001521209">
    <property type="component" value="Unassembled WGS sequence"/>
</dbReference>
<evidence type="ECO:0000256" key="6">
    <source>
        <dbReference type="ARBA" id="ARBA00023136"/>
    </source>
</evidence>
<evidence type="ECO:0000313" key="10">
    <source>
        <dbReference type="Proteomes" id="UP001521209"/>
    </source>
</evidence>
<dbReference type="PANTHER" id="PTHR23511">
    <property type="entry name" value="SYNAPTIC VESICLE GLYCOPROTEIN 2"/>
    <property type="match status" value="1"/>
</dbReference>
<keyword evidence="3" id="KW-0813">Transport</keyword>
<keyword evidence="5 7" id="KW-1133">Transmembrane helix</keyword>
<dbReference type="PANTHER" id="PTHR23511:SF34">
    <property type="entry name" value="SYNAPTIC VESICLE GLYCOPROTEIN 2"/>
    <property type="match status" value="1"/>
</dbReference>
<protein>
    <submittedName>
        <fullName evidence="9">MFS transporter</fullName>
    </submittedName>
</protein>
<feature type="transmembrane region" description="Helical" evidence="7">
    <location>
        <begin position="171"/>
        <end position="193"/>
    </location>
</feature>
<evidence type="ECO:0000256" key="1">
    <source>
        <dbReference type="ARBA" id="ARBA00004141"/>
    </source>
</evidence>
<feature type="transmembrane region" description="Helical" evidence="7">
    <location>
        <begin position="137"/>
        <end position="159"/>
    </location>
</feature>
<organism evidence="9 10">
    <name type="scientific">Acidiphilium iwatense</name>
    <dbReference type="NCBI Taxonomy" id="768198"/>
    <lineage>
        <taxon>Bacteria</taxon>
        <taxon>Pseudomonadati</taxon>
        <taxon>Pseudomonadota</taxon>
        <taxon>Alphaproteobacteria</taxon>
        <taxon>Acetobacterales</taxon>
        <taxon>Acidocellaceae</taxon>
        <taxon>Acidiphilium</taxon>
    </lineage>
</organism>
<dbReference type="PROSITE" id="PS50850">
    <property type="entry name" value="MFS"/>
    <property type="match status" value="1"/>
</dbReference>
<keyword evidence="10" id="KW-1185">Reference proteome</keyword>
<feature type="domain" description="Major facilitator superfamily (MFS) profile" evidence="8">
    <location>
        <begin position="47"/>
        <end position="459"/>
    </location>
</feature>
<keyword evidence="4 7" id="KW-0812">Transmembrane</keyword>
<comment type="similarity">
    <text evidence="2">Belongs to the major facilitator superfamily. Sugar transporter (TC 2.A.1.1) family.</text>
</comment>
<proteinExistence type="inferred from homology"/>
<evidence type="ECO:0000313" key="9">
    <source>
        <dbReference type="EMBL" id="MCF3947533.1"/>
    </source>
</evidence>
<feature type="transmembrane region" description="Helical" evidence="7">
    <location>
        <begin position="426"/>
        <end position="453"/>
    </location>
</feature>